<name>A0A6P4ZY69_BRABE</name>
<feature type="compositionally biased region" description="Acidic residues" evidence="1">
    <location>
        <begin position="112"/>
        <end position="121"/>
    </location>
</feature>
<protein>
    <submittedName>
        <fullName evidence="3">Uncharacterized protein LOC109483285</fullName>
    </submittedName>
</protein>
<keyword evidence="2" id="KW-1185">Reference proteome</keyword>
<dbReference type="RefSeq" id="XP_019641838.1">
    <property type="nucleotide sequence ID" value="XM_019786279.1"/>
</dbReference>
<dbReference type="Proteomes" id="UP000515135">
    <property type="component" value="Unplaced"/>
</dbReference>
<dbReference type="KEGG" id="bbel:109483285"/>
<proteinExistence type="predicted"/>
<evidence type="ECO:0000313" key="2">
    <source>
        <dbReference type="Proteomes" id="UP000515135"/>
    </source>
</evidence>
<organism evidence="2 3">
    <name type="scientific">Branchiostoma belcheri</name>
    <name type="common">Amphioxus</name>
    <dbReference type="NCBI Taxonomy" id="7741"/>
    <lineage>
        <taxon>Eukaryota</taxon>
        <taxon>Metazoa</taxon>
        <taxon>Chordata</taxon>
        <taxon>Cephalochordata</taxon>
        <taxon>Leptocardii</taxon>
        <taxon>Amphioxiformes</taxon>
        <taxon>Branchiostomatidae</taxon>
        <taxon>Branchiostoma</taxon>
    </lineage>
</organism>
<sequence>MVRSASLPDLRRTQRKVPDDTVSCRSLPTVLNSIEPTYSEIPDHVAVAQRPLPALPHIYSEIPDDFVLQLRRQASLSAITGRQEVVKDDTVSCKSLPATLHPCEYAYCNISDDDDDNDEDGPISSYAVPADEISNARENTQTYRQASATASRRSRSTAGRHIVTYGLDRKTNTHRITFYEDFPSSKEDRANVTSRNIFGDAASQGVRTYVNTTDASGDLSISQGVEAASSTLSKAI</sequence>
<evidence type="ECO:0000256" key="1">
    <source>
        <dbReference type="SAM" id="MobiDB-lite"/>
    </source>
</evidence>
<reference evidence="3" key="1">
    <citation type="submission" date="2025-08" db="UniProtKB">
        <authorList>
            <consortium name="RefSeq"/>
        </authorList>
    </citation>
    <scope>IDENTIFICATION</scope>
    <source>
        <tissue evidence="3">Gonad</tissue>
    </source>
</reference>
<gene>
    <name evidence="3" type="primary">LOC109483285</name>
</gene>
<accession>A0A6P4ZY69</accession>
<dbReference type="OrthoDB" id="10175623at2759"/>
<dbReference type="AlphaFoldDB" id="A0A6P4ZY69"/>
<feature type="region of interest" description="Disordered" evidence="1">
    <location>
        <begin position="112"/>
        <end position="160"/>
    </location>
</feature>
<evidence type="ECO:0000313" key="3">
    <source>
        <dbReference type="RefSeq" id="XP_019641838.1"/>
    </source>
</evidence>
<dbReference type="GeneID" id="109483285"/>